<evidence type="ECO:0000256" key="2">
    <source>
        <dbReference type="PROSITE-ProRule" id="PRU00285"/>
    </source>
</evidence>
<dbReference type="SUPFAM" id="SSF49764">
    <property type="entry name" value="HSP20-like chaperones"/>
    <property type="match status" value="1"/>
</dbReference>
<sequence>MSSSIFYYEPFYDFERLLGDSLSNRFLTDSSGRELQRREKGEEVAPSKSIRPRMDLHEDTNKNLVTASFELPGLKKDDVHIDVHNNRLTVSGESQINKDYDERGWAVCERRFGKFSRTLQLPQGVKDDQIKANMDNGILTVTFPKASEAAAPKKIAID</sequence>
<dbReference type="InterPro" id="IPR008978">
    <property type="entry name" value="HSP20-like_chaperone"/>
</dbReference>
<comment type="caution">
    <text evidence="6">The sequence shown here is derived from an EMBL/GenBank/DDBJ whole genome shotgun (WGS) entry which is preliminary data.</text>
</comment>
<evidence type="ECO:0000259" key="5">
    <source>
        <dbReference type="PROSITE" id="PS51203"/>
    </source>
</evidence>
<evidence type="ECO:0008006" key="8">
    <source>
        <dbReference type="Google" id="ProtNLM"/>
    </source>
</evidence>
<organism evidence="6 7">
    <name type="scientific">Leucocoprinus birnbaumii</name>
    <dbReference type="NCBI Taxonomy" id="56174"/>
    <lineage>
        <taxon>Eukaryota</taxon>
        <taxon>Fungi</taxon>
        <taxon>Dikarya</taxon>
        <taxon>Basidiomycota</taxon>
        <taxon>Agaricomycotina</taxon>
        <taxon>Agaricomycetes</taxon>
        <taxon>Agaricomycetidae</taxon>
        <taxon>Agaricales</taxon>
        <taxon>Agaricineae</taxon>
        <taxon>Agaricaceae</taxon>
        <taxon>Leucocoprinus</taxon>
    </lineage>
</organism>
<proteinExistence type="inferred from homology"/>
<dbReference type="PROSITE" id="PS51203">
    <property type="entry name" value="CS"/>
    <property type="match status" value="1"/>
</dbReference>
<gene>
    <name evidence="6" type="ORF">NP233_g7913</name>
</gene>
<keyword evidence="1" id="KW-0346">Stress response</keyword>
<feature type="domain" description="CS" evidence="5">
    <location>
        <begin position="49"/>
        <end position="155"/>
    </location>
</feature>
<dbReference type="PROSITE" id="PS01031">
    <property type="entry name" value="SHSP"/>
    <property type="match status" value="1"/>
</dbReference>
<keyword evidence="7" id="KW-1185">Reference proteome</keyword>
<evidence type="ECO:0000259" key="4">
    <source>
        <dbReference type="PROSITE" id="PS01031"/>
    </source>
</evidence>
<dbReference type="CDD" id="cd06464">
    <property type="entry name" value="ACD_sHsps-like"/>
    <property type="match status" value="1"/>
</dbReference>
<dbReference type="EMBL" id="JANIEX010000609">
    <property type="protein sequence ID" value="KAJ3565005.1"/>
    <property type="molecule type" value="Genomic_DNA"/>
</dbReference>
<dbReference type="InterPro" id="IPR031107">
    <property type="entry name" value="Small_HSP"/>
</dbReference>
<name>A0AAD5VR00_9AGAR</name>
<dbReference type="Pfam" id="PF00011">
    <property type="entry name" value="HSP20"/>
    <property type="match status" value="1"/>
</dbReference>
<feature type="domain" description="SHSP" evidence="4">
    <location>
        <begin position="45"/>
        <end position="158"/>
    </location>
</feature>
<dbReference type="Gene3D" id="2.60.40.790">
    <property type="match status" value="1"/>
</dbReference>
<dbReference type="InterPro" id="IPR002068">
    <property type="entry name" value="A-crystallin/Hsp20_dom"/>
</dbReference>
<reference evidence="6" key="1">
    <citation type="submission" date="2022-07" db="EMBL/GenBank/DDBJ databases">
        <title>Genome Sequence of Leucocoprinus birnbaumii.</title>
        <authorList>
            <person name="Buettner E."/>
        </authorList>
    </citation>
    <scope>NUCLEOTIDE SEQUENCE</scope>
    <source>
        <strain evidence="6">VT141</strain>
    </source>
</reference>
<dbReference type="Proteomes" id="UP001213000">
    <property type="component" value="Unassembled WGS sequence"/>
</dbReference>
<comment type="similarity">
    <text evidence="2 3">Belongs to the small heat shock protein (HSP20) family.</text>
</comment>
<accession>A0AAD5VR00</accession>
<dbReference type="AlphaFoldDB" id="A0AAD5VR00"/>
<protein>
    <recommendedName>
        <fullName evidence="8">Small heat shock protein</fullName>
    </recommendedName>
</protein>
<evidence type="ECO:0000256" key="3">
    <source>
        <dbReference type="RuleBase" id="RU003616"/>
    </source>
</evidence>
<evidence type="ECO:0000313" key="7">
    <source>
        <dbReference type="Proteomes" id="UP001213000"/>
    </source>
</evidence>
<dbReference type="PANTHER" id="PTHR11527">
    <property type="entry name" value="HEAT-SHOCK PROTEIN 20 FAMILY MEMBER"/>
    <property type="match status" value="1"/>
</dbReference>
<dbReference type="InterPro" id="IPR007052">
    <property type="entry name" value="CS_dom"/>
</dbReference>
<evidence type="ECO:0000256" key="1">
    <source>
        <dbReference type="ARBA" id="ARBA00023016"/>
    </source>
</evidence>
<evidence type="ECO:0000313" key="6">
    <source>
        <dbReference type="EMBL" id="KAJ3565005.1"/>
    </source>
</evidence>